<dbReference type="EMBL" id="HBEP01007179">
    <property type="protein sequence ID" value="CAD8474920.1"/>
    <property type="molecule type" value="Transcribed_RNA"/>
</dbReference>
<feature type="compositionally biased region" description="Basic and acidic residues" evidence="5">
    <location>
        <begin position="69"/>
        <end position="84"/>
    </location>
</feature>
<evidence type="ECO:0000256" key="3">
    <source>
        <dbReference type="ARBA" id="ARBA00023163"/>
    </source>
</evidence>
<dbReference type="Pfam" id="PF03126">
    <property type="entry name" value="Plus-3"/>
    <property type="match status" value="1"/>
</dbReference>
<feature type="compositionally biased region" description="Acidic residues" evidence="5">
    <location>
        <begin position="47"/>
        <end position="57"/>
    </location>
</feature>
<gene>
    <name evidence="7" type="ORF">PANT1444_LOCUS4060</name>
</gene>
<evidence type="ECO:0000256" key="4">
    <source>
        <dbReference type="ARBA" id="ARBA00023242"/>
    </source>
</evidence>
<evidence type="ECO:0000313" key="7">
    <source>
        <dbReference type="EMBL" id="CAD8474920.1"/>
    </source>
</evidence>
<evidence type="ECO:0000256" key="2">
    <source>
        <dbReference type="ARBA" id="ARBA00023015"/>
    </source>
</evidence>
<feature type="region of interest" description="Disordered" evidence="5">
    <location>
        <begin position="43"/>
        <end position="85"/>
    </location>
</feature>
<name>A0A7S0E580_9EUKA</name>
<evidence type="ECO:0000256" key="5">
    <source>
        <dbReference type="SAM" id="MobiDB-lite"/>
    </source>
</evidence>
<feature type="compositionally biased region" description="Pro residues" evidence="5">
    <location>
        <begin position="454"/>
        <end position="463"/>
    </location>
</feature>
<protein>
    <recommendedName>
        <fullName evidence="6">Plus3 domain-containing protein</fullName>
    </recommendedName>
</protein>
<proteinExistence type="predicted"/>
<accession>A0A7S0E580</accession>
<feature type="domain" description="Plus3" evidence="6">
    <location>
        <begin position="86"/>
        <end position="221"/>
    </location>
</feature>
<dbReference type="GO" id="GO:0003677">
    <property type="term" value="F:DNA binding"/>
    <property type="evidence" value="ECO:0007669"/>
    <property type="project" value="InterPro"/>
</dbReference>
<dbReference type="SUPFAM" id="SSF159042">
    <property type="entry name" value="Plus3-like"/>
    <property type="match status" value="1"/>
</dbReference>
<organism evidence="7">
    <name type="scientific">Phaeocystis antarctica</name>
    <dbReference type="NCBI Taxonomy" id="33657"/>
    <lineage>
        <taxon>Eukaryota</taxon>
        <taxon>Haptista</taxon>
        <taxon>Haptophyta</taxon>
        <taxon>Prymnesiophyceae</taxon>
        <taxon>Phaeocystales</taxon>
        <taxon>Phaeocystaceae</taxon>
        <taxon>Phaeocystis</taxon>
    </lineage>
</organism>
<sequence>MLFLLVAPAAFKPPSPLTRRQALLRGVPAAAVALQLLPARPAAAVSLDDDDDDDDEAGPSRSQREDEDAQRRRDQRKREEEVKEVSAVPSDLERVRLTRQKLEQWLTEPFFDSVVVGCFVRINVGEKAGMPVYRVAEVVGVKDGFRKYQLGHTMTGKRLELQIGTSNKTFEMSYISGKNFEQDELSKYTNAQQHGAKRGGARFKFKREIDEKVSELKSCKTHTYTNEEVASMVEGNKETGTMKGNLANRRIEYQIKLDAARESGKAEELQKAEAAMATLVGKIGTAKQIDHKVGAGSFKIQDINMRNQEFQYAVEDARGDIALKKERAMSAGTMKATDPFARLPMRPVSYYNTAKPETQKALEPPRVLVPEAAAPALAVDVPATSTSLGSGDPTSPGFADLAATPRETPRGTAAGWATEDDGAGKGATLTGARASAHDVEFDIDLAAPASAAPRPRPVAPRPSPAATAVDSTAPASGTARLSVSDYKRRAGIA</sequence>
<feature type="region of interest" description="Disordered" evidence="5">
    <location>
        <begin position="446"/>
        <end position="493"/>
    </location>
</feature>
<evidence type="ECO:0000256" key="1">
    <source>
        <dbReference type="ARBA" id="ARBA00004123"/>
    </source>
</evidence>
<evidence type="ECO:0000259" key="6">
    <source>
        <dbReference type="PROSITE" id="PS51360"/>
    </source>
</evidence>
<feature type="compositionally biased region" description="Polar residues" evidence="5">
    <location>
        <begin position="384"/>
        <end position="393"/>
    </location>
</feature>
<dbReference type="PANTHER" id="PTHR13115">
    <property type="entry name" value="RNA POLYMERASE-ASSOCIATED PROTEIN RTF1 HOMOLOG"/>
    <property type="match status" value="1"/>
</dbReference>
<dbReference type="GO" id="GO:1990269">
    <property type="term" value="F:RNA polymerase II C-terminal domain phosphoserine binding"/>
    <property type="evidence" value="ECO:0007669"/>
    <property type="project" value="TreeGrafter"/>
</dbReference>
<dbReference type="InterPro" id="IPR004343">
    <property type="entry name" value="Plus-3_dom"/>
</dbReference>
<dbReference type="PROSITE" id="PS51360">
    <property type="entry name" value="PLUS3"/>
    <property type="match status" value="1"/>
</dbReference>
<dbReference type="InterPro" id="IPR036128">
    <property type="entry name" value="Plus3-like_sf"/>
</dbReference>
<keyword evidence="4" id="KW-0539">Nucleus</keyword>
<reference evidence="7" key="1">
    <citation type="submission" date="2021-01" db="EMBL/GenBank/DDBJ databases">
        <authorList>
            <person name="Corre E."/>
            <person name="Pelletier E."/>
            <person name="Niang G."/>
            <person name="Scheremetjew M."/>
            <person name="Finn R."/>
            <person name="Kale V."/>
            <person name="Holt S."/>
            <person name="Cochrane G."/>
            <person name="Meng A."/>
            <person name="Brown T."/>
            <person name="Cohen L."/>
        </authorList>
    </citation>
    <scope>NUCLEOTIDE SEQUENCE</scope>
    <source>
        <strain evidence="7">CCMP1374</strain>
    </source>
</reference>
<comment type="subcellular location">
    <subcellularLocation>
        <location evidence="1">Nucleus</location>
    </subcellularLocation>
</comment>
<dbReference type="GO" id="GO:0016593">
    <property type="term" value="C:Cdc73/Paf1 complex"/>
    <property type="evidence" value="ECO:0007669"/>
    <property type="project" value="TreeGrafter"/>
</dbReference>
<keyword evidence="3" id="KW-0804">Transcription</keyword>
<dbReference type="Gene3D" id="3.90.70.200">
    <property type="entry name" value="Plus-3 domain"/>
    <property type="match status" value="1"/>
</dbReference>
<feature type="region of interest" description="Disordered" evidence="5">
    <location>
        <begin position="384"/>
        <end position="428"/>
    </location>
</feature>
<keyword evidence="2" id="KW-0805">Transcription regulation</keyword>
<dbReference type="SMART" id="SM00719">
    <property type="entry name" value="Plus3"/>
    <property type="match status" value="1"/>
</dbReference>
<dbReference type="AlphaFoldDB" id="A0A7S0E580"/>
<dbReference type="PANTHER" id="PTHR13115:SF8">
    <property type="entry name" value="RNA POLYMERASE-ASSOCIATED PROTEIN RTF1 HOMOLOG"/>
    <property type="match status" value="1"/>
</dbReference>